<dbReference type="OrthoDB" id="851643at2759"/>
<dbReference type="Proteomes" id="UP000516437">
    <property type="component" value="Chromosome 1"/>
</dbReference>
<evidence type="ECO:0000313" key="3">
    <source>
        <dbReference type="EMBL" id="KAB1224731.1"/>
    </source>
</evidence>
<feature type="chain" id="PRO_5025431587" description="Arabinogalactan peptide 16" evidence="2">
    <location>
        <begin position="29"/>
        <end position="69"/>
    </location>
</feature>
<evidence type="ECO:0000256" key="2">
    <source>
        <dbReference type="SAM" id="SignalP"/>
    </source>
</evidence>
<gene>
    <name evidence="3" type="ORF">CJ030_MR1G017686</name>
</gene>
<sequence length="69" mass="6947">MAQGSKLALALVLAVVAMVSTFAPTVLAQDLAPVPAPSMDKGAAAYSAPVSGAIIWASLFLSILALLKH</sequence>
<keyword evidence="1" id="KW-0472">Membrane</keyword>
<keyword evidence="2" id="KW-0732">Signal</keyword>
<comment type="caution">
    <text evidence="3">The sequence shown here is derived from an EMBL/GenBank/DDBJ whole genome shotgun (WGS) entry which is preliminary data.</text>
</comment>
<evidence type="ECO:0000313" key="4">
    <source>
        <dbReference type="Proteomes" id="UP000516437"/>
    </source>
</evidence>
<evidence type="ECO:0008006" key="5">
    <source>
        <dbReference type="Google" id="ProtNLM"/>
    </source>
</evidence>
<reference evidence="3 4" key="1">
    <citation type="journal article" date="2019" name="Plant Biotechnol. J.">
        <title>The red bayberry genome and genetic basis of sex determination.</title>
        <authorList>
            <person name="Jia H.M."/>
            <person name="Jia H.J."/>
            <person name="Cai Q.L."/>
            <person name="Wang Y."/>
            <person name="Zhao H.B."/>
            <person name="Yang W.F."/>
            <person name="Wang G.Y."/>
            <person name="Li Y.H."/>
            <person name="Zhan D.L."/>
            <person name="Shen Y.T."/>
            <person name="Niu Q.F."/>
            <person name="Chang L."/>
            <person name="Qiu J."/>
            <person name="Zhao L."/>
            <person name="Xie H.B."/>
            <person name="Fu W.Y."/>
            <person name="Jin J."/>
            <person name="Li X.W."/>
            <person name="Jiao Y."/>
            <person name="Zhou C.C."/>
            <person name="Tu T."/>
            <person name="Chai C.Y."/>
            <person name="Gao J.L."/>
            <person name="Fan L.J."/>
            <person name="van de Weg E."/>
            <person name="Wang J.Y."/>
            <person name="Gao Z.S."/>
        </authorList>
    </citation>
    <scope>NUCLEOTIDE SEQUENCE [LARGE SCALE GENOMIC DNA]</scope>
    <source>
        <tissue evidence="3">Leaves</tissue>
    </source>
</reference>
<evidence type="ECO:0000256" key="1">
    <source>
        <dbReference type="SAM" id="Phobius"/>
    </source>
</evidence>
<dbReference type="EMBL" id="RXIC02000019">
    <property type="protein sequence ID" value="KAB1224731.1"/>
    <property type="molecule type" value="Genomic_DNA"/>
</dbReference>
<feature type="transmembrane region" description="Helical" evidence="1">
    <location>
        <begin position="44"/>
        <end position="67"/>
    </location>
</feature>
<name>A0A6A1WHN7_9ROSI</name>
<keyword evidence="1" id="KW-0812">Transmembrane</keyword>
<keyword evidence="4" id="KW-1185">Reference proteome</keyword>
<protein>
    <recommendedName>
        <fullName evidence="5">Arabinogalactan peptide 16</fullName>
    </recommendedName>
</protein>
<organism evidence="3 4">
    <name type="scientific">Morella rubra</name>
    <name type="common">Chinese bayberry</name>
    <dbReference type="NCBI Taxonomy" id="262757"/>
    <lineage>
        <taxon>Eukaryota</taxon>
        <taxon>Viridiplantae</taxon>
        <taxon>Streptophyta</taxon>
        <taxon>Embryophyta</taxon>
        <taxon>Tracheophyta</taxon>
        <taxon>Spermatophyta</taxon>
        <taxon>Magnoliopsida</taxon>
        <taxon>eudicotyledons</taxon>
        <taxon>Gunneridae</taxon>
        <taxon>Pentapetalae</taxon>
        <taxon>rosids</taxon>
        <taxon>fabids</taxon>
        <taxon>Fagales</taxon>
        <taxon>Myricaceae</taxon>
        <taxon>Morella</taxon>
    </lineage>
</organism>
<keyword evidence="1" id="KW-1133">Transmembrane helix</keyword>
<dbReference type="PANTHER" id="PTHR33659:SF1">
    <property type="entry name" value="PROTEIN, PUTATIVE-RELATED"/>
    <property type="match status" value="1"/>
</dbReference>
<accession>A0A6A1WHN7</accession>
<feature type="signal peptide" evidence="2">
    <location>
        <begin position="1"/>
        <end position="28"/>
    </location>
</feature>
<dbReference type="PANTHER" id="PTHR33659">
    <property type="entry name" value="PROTEIN, PUTATIVE-RELATED-RELATED"/>
    <property type="match status" value="1"/>
</dbReference>
<dbReference type="AlphaFoldDB" id="A0A6A1WHN7"/>
<proteinExistence type="predicted"/>